<dbReference type="RefSeq" id="WP_336585791.1">
    <property type="nucleotide sequence ID" value="NZ_JBBAXC010000003.1"/>
</dbReference>
<comment type="caution">
    <text evidence="3">The sequence shown here is derived from an EMBL/GenBank/DDBJ whole genome shotgun (WGS) entry which is preliminary data.</text>
</comment>
<dbReference type="Pfam" id="PF03795">
    <property type="entry name" value="YCII"/>
    <property type="match status" value="1"/>
</dbReference>
<dbReference type="InterPro" id="IPR005545">
    <property type="entry name" value="YCII"/>
</dbReference>
<evidence type="ECO:0000259" key="2">
    <source>
        <dbReference type="Pfam" id="PF03795"/>
    </source>
</evidence>
<proteinExistence type="inferred from homology"/>
<dbReference type="Proteomes" id="UP001312865">
    <property type="component" value="Unassembled WGS sequence"/>
</dbReference>
<dbReference type="EMBL" id="JBBAXC010000003">
    <property type="protein sequence ID" value="MEI5906358.1"/>
    <property type="molecule type" value="Genomic_DNA"/>
</dbReference>
<accession>A0ABU8HAZ8</accession>
<gene>
    <name evidence="3" type="ORF">WAK64_04735</name>
</gene>
<dbReference type="InterPro" id="IPR011008">
    <property type="entry name" value="Dimeric_a/b-barrel"/>
</dbReference>
<comment type="similarity">
    <text evidence="1">Belongs to the YciI family.</text>
</comment>
<evidence type="ECO:0000256" key="1">
    <source>
        <dbReference type="ARBA" id="ARBA00007689"/>
    </source>
</evidence>
<feature type="domain" description="YCII-related" evidence="2">
    <location>
        <begin position="22"/>
        <end position="92"/>
    </location>
</feature>
<keyword evidence="4" id="KW-1185">Reference proteome</keyword>
<organism evidence="3 4">
    <name type="scientific">Bacillus spongiae</name>
    <dbReference type="NCBI Taxonomy" id="2683610"/>
    <lineage>
        <taxon>Bacteria</taxon>
        <taxon>Bacillati</taxon>
        <taxon>Bacillota</taxon>
        <taxon>Bacilli</taxon>
        <taxon>Bacillales</taxon>
        <taxon>Bacillaceae</taxon>
        <taxon>Bacillus</taxon>
    </lineage>
</organism>
<reference evidence="3 4" key="1">
    <citation type="journal article" date="2018" name="J. Microbiol.">
        <title>Bacillus spongiae sp. nov., isolated from sponge of Jeju Island.</title>
        <authorList>
            <person name="Lee G.E."/>
            <person name="Im W.T."/>
            <person name="Park J.S."/>
        </authorList>
    </citation>
    <scope>NUCLEOTIDE SEQUENCE [LARGE SCALE GENOMIC DNA]</scope>
    <source>
        <strain evidence="3 4">135PIL107-10</strain>
    </source>
</reference>
<dbReference type="SUPFAM" id="SSF54909">
    <property type="entry name" value="Dimeric alpha+beta barrel"/>
    <property type="match status" value="1"/>
</dbReference>
<evidence type="ECO:0000313" key="4">
    <source>
        <dbReference type="Proteomes" id="UP001312865"/>
    </source>
</evidence>
<sequence length="104" mass="12244">MQESAQFIYVLKLIPRLLKEENWKQEEHEIIKEHFLALQKMKEKGRLILAGRTLQMDETTFGIVIFEAMNMEEAVDVMEEDPAVHKGMMTAEVYPYKVALMRDK</sequence>
<name>A0ABU8HAZ8_9BACI</name>
<protein>
    <submittedName>
        <fullName evidence="3">YciI family protein</fullName>
    </submittedName>
</protein>
<dbReference type="Gene3D" id="3.30.70.1060">
    <property type="entry name" value="Dimeric alpha+beta barrel"/>
    <property type="match status" value="1"/>
</dbReference>
<evidence type="ECO:0000313" key="3">
    <source>
        <dbReference type="EMBL" id="MEI5906358.1"/>
    </source>
</evidence>